<gene>
    <name evidence="9" type="ORF">M3D15_00395</name>
</gene>
<keyword evidence="5" id="KW-0472">Membrane</keyword>
<dbReference type="Proteomes" id="UP001525379">
    <property type="component" value="Unassembled WGS sequence"/>
</dbReference>
<keyword evidence="3" id="KW-1003">Cell membrane</keyword>
<dbReference type="Gene3D" id="3.40.50.2300">
    <property type="match status" value="2"/>
</dbReference>
<evidence type="ECO:0000313" key="10">
    <source>
        <dbReference type="Proteomes" id="UP001525379"/>
    </source>
</evidence>
<evidence type="ECO:0000256" key="3">
    <source>
        <dbReference type="ARBA" id="ARBA00022475"/>
    </source>
</evidence>
<comment type="caution">
    <text evidence="9">The sequence shown here is derived from an EMBL/GenBank/DDBJ whole genome shotgun (WGS) entry which is preliminary data.</text>
</comment>
<feature type="domain" description="ABC transporter substrate-binding protein PnrA-like" evidence="8">
    <location>
        <begin position="46"/>
        <end position="327"/>
    </location>
</feature>
<evidence type="ECO:0000256" key="2">
    <source>
        <dbReference type="ARBA" id="ARBA00008610"/>
    </source>
</evidence>
<keyword evidence="4 7" id="KW-0732">Signal</keyword>
<protein>
    <submittedName>
        <fullName evidence="9">BMP family ABC transporter substrate-binding protein</fullName>
    </submittedName>
</protein>
<reference evidence="9 10" key="1">
    <citation type="submission" date="2022-04" db="EMBL/GenBank/DDBJ databases">
        <title>Human microbiome associated bacterial genomes.</title>
        <authorList>
            <person name="Sandstrom S."/>
            <person name="Salamzade R."/>
            <person name="Kalan L.R."/>
        </authorList>
    </citation>
    <scope>NUCLEOTIDE SEQUENCE [LARGE SCALE GENOMIC DNA]</scope>
    <source>
        <strain evidence="10">p3-SID1799</strain>
    </source>
</reference>
<evidence type="ECO:0000259" key="8">
    <source>
        <dbReference type="Pfam" id="PF02608"/>
    </source>
</evidence>
<comment type="subcellular location">
    <subcellularLocation>
        <location evidence="1">Cell membrane</location>
        <topology evidence="1">Lipid-anchor</topology>
    </subcellularLocation>
</comment>
<evidence type="ECO:0000256" key="1">
    <source>
        <dbReference type="ARBA" id="ARBA00004193"/>
    </source>
</evidence>
<evidence type="ECO:0000256" key="6">
    <source>
        <dbReference type="ARBA" id="ARBA00023288"/>
    </source>
</evidence>
<feature type="chain" id="PRO_5046270711" evidence="7">
    <location>
        <begin position="27"/>
        <end position="362"/>
    </location>
</feature>
<keyword evidence="10" id="KW-1185">Reference proteome</keyword>
<name>A0ABT2HU15_9MICO</name>
<dbReference type="SUPFAM" id="SSF53822">
    <property type="entry name" value="Periplasmic binding protein-like I"/>
    <property type="match status" value="1"/>
</dbReference>
<keyword evidence="6" id="KW-0449">Lipoprotein</keyword>
<accession>A0ABT2HU15</accession>
<sequence>MPEAFTNSKRIGAVATVALASLALSACGQAPEAAQPGAAGASDFTACMVSDQGGFDDKSFNQLSHDGLLQAQEQLGIKTLEAESKSPDDFEPNMTAMVQQGCNVIIPVGFMLADSTEAAAAANPNIDFAIVDYDAIKADNVLGLNYDAAQAAFLAGYAAAGASKTGTVATYGGAAIPTVTIFMDGFAKGVEHYNKEKGKDVKVLGWDVKAQTGQFVGDFENQTVAQQITEGFLSQKADIILPVGGPLYQGGAEAIKASGQEAYIIGVDSDLAARETQYKDIIMTSITKSMDKSVLEAIKMSVDGSFKGGTYTGTLENDGVGLASFGAFESKLPAGMTDELAQLKADIISGKIKDISPSSPKA</sequence>
<evidence type="ECO:0000256" key="7">
    <source>
        <dbReference type="SAM" id="SignalP"/>
    </source>
</evidence>
<dbReference type="InterPro" id="IPR050957">
    <property type="entry name" value="BMP_lipoprotein"/>
</dbReference>
<feature type="signal peptide" evidence="7">
    <location>
        <begin position="1"/>
        <end position="26"/>
    </location>
</feature>
<dbReference type="PANTHER" id="PTHR34296:SF2">
    <property type="entry name" value="ABC TRANSPORTER GUANOSINE-BINDING PROTEIN NUPN"/>
    <property type="match status" value="1"/>
</dbReference>
<comment type="similarity">
    <text evidence="2">Belongs to the BMP lipoprotein family.</text>
</comment>
<evidence type="ECO:0000256" key="4">
    <source>
        <dbReference type="ARBA" id="ARBA00022729"/>
    </source>
</evidence>
<dbReference type="Pfam" id="PF02608">
    <property type="entry name" value="Bmp"/>
    <property type="match status" value="1"/>
</dbReference>
<evidence type="ECO:0000256" key="5">
    <source>
        <dbReference type="ARBA" id="ARBA00023136"/>
    </source>
</evidence>
<dbReference type="RefSeq" id="WP_260103582.1">
    <property type="nucleotide sequence ID" value="NZ_JALXSQ010000001.1"/>
</dbReference>
<proteinExistence type="inferred from homology"/>
<dbReference type="CDD" id="cd06354">
    <property type="entry name" value="PBP1_PrnA-like"/>
    <property type="match status" value="1"/>
</dbReference>
<dbReference type="InterPro" id="IPR028082">
    <property type="entry name" value="Peripla_BP_I"/>
</dbReference>
<dbReference type="EMBL" id="JALXSQ010000001">
    <property type="protein sequence ID" value="MCT2041808.1"/>
    <property type="molecule type" value="Genomic_DNA"/>
</dbReference>
<dbReference type="InterPro" id="IPR003760">
    <property type="entry name" value="PnrA-like"/>
</dbReference>
<evidence type="ECO:0000313" key="9">
    <source>
        <dbReference type="EMBL" id="MCT2041808.1"/>
    </source>
</evidence>
<dbReference type="PANTHER" id="PTHR34296">
    <property type="entry name" value="TRANSCRIPTIONAL ACTIVATOR PROTEIN MED"/>
    <property type="match status" value="1"/>
</dbReference>
<organism evidence="9 10">
    <name type="scientific">Pseudoclavibacter albus</name>
    <dbReference type="NCBI Taxonomy" id="272241"/>
    <lineage>
        <taxon>Bacteria</taxon>
        <taxon>Bacillati</taxon>
        <taxon>Actinomycetota</taxon>
        <taxon>Actinomycetes</taxon>
        <taxon>Micrococcales</taxon>
        <taxon>Microbacteriaceae</taxon>
        <taxon>Pseudoclavibacter</taxon>
    </lineage>
</organism>